<reference evidence="3" key="1">
    <citation type="journal article" date="2019" name="Int. J. Syst. Evol. Microbiol.">
        <title>The Global Catalogue of Microorganisms (GCM) 10K type strain sequencing project: providing services to taxonomists for standard genome sequencing and annotation.</title>
        <authorList>
            <consortium name="The Broad Institute Genomics Platform"/>
            <consortium name="The Broad Institute Genome Sequencing Center for Infectious Disease"/>
            <person name="Wu L."/>
            <person name="Ma J."/>
        </authorList>
    </citation>
    <scope>NUCLEOTIDE SEQUENCE [LARGE SCALE GENOMIC DNA]</scope>
    <source>
        <strain evidence="3">JCM 4542</strain>
    </source>
</reference>
<dbReference type="InterPro" id="IPR002938">
    <property type="entry name" value="FAD-bd"/>
</dbReference>
<evidence type="ECO:0000313" key="3">
    <source>
        <dbReference type="Proteomes" id="UP001500886"/>
    </source>
</evidence>
<gene>
    <name evidence="2" type="ORF">GCM10010315_07520</name>
</gene>
<dbReference type="RefSeq" id="WP_344433200.1">
    <property type="nucleotide sequence ID" value="NZ_BAAASL010000002.1"/>
</dbReference>
<dbReference type="Proteomes" id="UP001500886">
    <property type="component" value="Unassembled WGS sequence"/>
</dbReference>
<dbReference type="InterPro" id="IPR051704">
    <property type="entry name" value="FAD_aromatic-hydroxylase"/>
</dbReference>
<protein>
    <submittedName>
        <fullName evidence="2">FAD-binding protein</fullName>
    </submittedName>
</protein>
<comment type="caution">
    <text evidence="2">The sequence shown here is derived from an EMBL/GenBank/DDBJ whole genome shotgun (WGS) entry which is preliminary data.</text>
</comment>
<dbReference type="PANTHER" id="PTHR46865:SF2">
    <property type="entry name" value="MONOOXYGENASE"/>
    <property type="match status" value="1"/>
</dbReference>
<dbReference type="SUPFAM" id="SSF51905">
    <property type="entry name" value="FAD/NAD(P)-binding domain"/>
    <property type="match status" value="1"/>
</dbReference>
<dbReference type="PRINTS" id="PR00420">
    <property type="entry name" value="RNGMNOXGNASE"/>
</dbReference>
<dbReference type="EMBL" id="BAAASL010000002">
    <property type="protein sequence ID" value="GAA2709455.1"/>
    <property type="molecule type" value="Genomic_DNA"/>
</dbReference>
<dbReference type="Gene3D" id="3.30.9.10">
    <property type="entry name" value="D-Amino Acid Oxidase, subunit A, domain 2"/>
    <property type="match status" value="1"/>
</dbReference>
<sequence length="394" mass="43042">MKNTRILISGASIGGPALAYWLGRYGFDVTVVERSPGLRPGGQAIDVRGPALGVAEKMGILDDIRALRTGVRGMSLVDEAGKELYRSEDRTLTDLDFAGADVEIMRDDLSRLIVDAAGGTDGPEYLFGDSIASLEQTENEVAVTFENSAPRTFDLVVGADGLHSNVRRLVFGPEERFIRHLGTYLAVFTAPNFLGLDHWQTMCVRADGSWGGAMSVRDNTEARVYLGFEPEEPLAYDYRDTDSHKKLLADRLADGGWEFPNALTHMWNAPDFHFDSMSQIHMDSWSHGRVVLLGDSGYCGSPMSGQGTSMAMVGAYVLAGELRAADGDHRTAFAAYESELREYVSLNQQLALANKARWESEVAALNGESVSGDAEKDLMDFATVVNSFSPKDYQ</sequence>
<dbReference type="Gene3D" id="3.50.50.60">
    <property type="entry name" value="FAD/NAD(P)-binding domain"/>
    <property type="match status" value="1"/>
</dbReference>
<feature type="domain" description="FAD-binding" evidence="1">
    <location>
        <begin position="4"/>
        <end position="325"/>
    </location>
</feature>
<evidence type="ECO:0000259" key="1">
    <source>
        <dbReference type="Pfam" id="PF01494"/>
    </source>
</evidence>
<dbReference type="Pfam" id="PF01494">
    <property type="entry name" value="FAD_binding_3"/>
    <property type="match status" value="1"/>
</dbReference>
<proteinExistence type="predicted"/>
<name>A0ABP6G0V7_9ACTN</name>
<evidence type="ECO:0000313" key="2">
    <source>
        <dbReference type="EMBL" id="GAA2709455.1"/>
    </source>
</evidence>
<organism evidence="2 3">
    <name type="scientific">Streptomyces luteosporeus</name>
    <dbReference type="NCBI Taxonomy" id="173856"/>
    <lineage>
        <taxon>Bacteria</taxon>
        <taxon>Bacillati</taxon>
        <taxon>Actinomycetota</taxon>
        <taxon>Actinomycetes</taxon>
        <taxon>Kitasatosporales</taxon>
        <taxon>Streptomycetaceae</taxon>
        <taxon>Streptomyces</taxon>
    </lineage>
</organism>
<dbReference type="InterPro" id="IPR036188">
    <property type="entry name" value="FAD/NAD-bd_sf"/>
</dbReference>
<accession>A0ABP6G0V7</accession>
<keyword evidence="3" id="KW-1185">Reference proteome</keyword>
<dbReference type="PANTHER" id="PTHR46865">
    <property type="entry name" value="OXIDOREDUCTASE-RELATED"/>
    <property type="match status" value="1"/>
</dbReference>